<evidence type="ECO:0000256" key="1">
    <source>
        <dbReference type="SAM" id="Phobius"/>
    </source>
</evidence>
<dbReference type="EMBL" id="JACHMB010000001">
    <property type="protein sequence ID" value="MBB5782625.1"/>
    <property type="molecule type" value="Genomic_DNA"/>
</dbReference>
<organism evidence="2 3">
    <name type="scientific">Nonomuraea jabiensis</name>
    <dbReference type="NCBI Taxonomy" id="882448"/>
    <lineage>
        <taxon>Bacteria</taxon>
        <taxon>Bacillati</taxon>
        <taxon>Actinomycetota</taxon>
        <taxon>Actinomycetes</taxon>
        <taxon>Streptosporangiales</taxon>
        <taxon>Streptosporangiaceae</taxon>
        <taxon>Nonomuraea</taxon>
    </lineage>
</organism>
<proteinExistence type="predicted"/>
<accession>A0A7W9GF30</accession>
<evidence type="ECO:0000313" key="3">
    <source>
        <dbReference type="Proteomes" id="UP000579153"/>
    </source>
</evidence>
<keyword evidence="1" id="KW-1133">Transmembrane helix</keyword>
<comment type="caution">
    <text evidence="2">The sequence shown here is derived from an EMBL/GenBank/DDBJ whole genome shotgun (WGS) entry which is preliminary data.</text>
</comment>
<reference evidence="2 3" key="1">
    <citation type="submission" date="2020-08" db="EMBL/GenBank/DDBJ databases">
        <title>Sequencing the genomes of 1000 actinobacteria strains.</title>
        <authorList>
            <person name="Klenk H.-P."/>
        </authorList>
    </citation>
    <scope>NUCLEOTIDE SEQUENCE [LARGE SCALE GENOMIC DNA]</scope>
    <source>
        <strain evidence="2 3">DSM 45507</strain>
    </source>
</reference>
<name>A0A7W9GF30_9ACTN</name>
<keyword evidence="3" id="KW-1185">Reference proteome</keyword>
<feature type="transmembrane region" description="Helical" evidence="1">
    <location>
        <begin position="114"/>
        <end position="135"/>
    </location>
</feature>
<feature type="transmembrane region" description="Helical" evidence="1">
    <location>
        <begin position="54"/>
        <end position="80"/>
    </location>
</feature>
<dbReference type="RefSeq" id="WP_185075673.1">
    <property type="nucleotide sequence ID" value="NZ_JACHMB010000001.1"/>
</dbReference>
<dbReference type="SUPFAM" id="SSF103473">
    <property type="entry name" value="MFS general substrate transporter"/>
    <property type="match status" value="1"/>
</dbReference>
<evidence type="ECO:0000313" key="2">
    <source>
        <dbReference type="EMBL" id="MBB5782625.1"/>
    </source>
</evidence>
<keyword evidence="1" id="KW-0812">Transmembrane</keyword>
<gene>
    <name evidence="2" type="ORF">HD596_009381</name>
</gene>
<dbReference type="Gene3D" id="1.20.1250.20">
    <property type="entry name" value="MFS general substrate transporter like domains"/>
    <property type="match status" value="1"/>
</dbReference>
<protein>
    <submittedName>
        <fullName evidence="2">MFS family permease</fullName>
    </submittedName>
</protein>
<keyword evidence="1" id="KW-0472">Membrane</keyword>
<dbReference type="AlphaFoldDB" id="A0A7W9GF30"/>
<feature type="transmembrane region" description="Helical" evidence="1">
    <location>
        <begin position="87"/>
        <end position="108"/>
    </location>
</feature>
<dbReference type="InterPro" id="IPR036259">
    <property type="entry name" value="MFS_trans_sf"/>
</dbReference>
<dbReference type="Proteomes" id="UP000579153">
    <property type="component" value="Unassembled WGS sequence"/>
</dbReference>
<sequence>MVVIWRSAGQTGIAGPVVTGLFGDRFGRALPRGALLAAGTCGKLLAMTAHDSDVFAAAMLLWSLCYPAVVACLFALAAGLDGAGRHVALAQSSYIAGTALAPAVGTALGDLLGFQSLGFTLATLGVGLALVFVTIAKATDRPQPLASPK</sequence>